<feature type="domain" description="Adenylate cyclase-associated CAP C-terminal" evidence="1">
    <location>
        <begin position="25"/>
        <end position="154"/>
    </location>
</feature>
<protein>
    <recommendedName>
        <fullName evidence="1">Adenylate cyclase-associated CAP C-terminal domain-containing protein</fullName>
    </recommendedName>
</protein>
<dbReference type="EMBL" id="JAAAJA010000479">
    <property type="protein sequence ID" value="KAG0253108.1"/>
    <property type="molecule type" value="Genomic_DNA"/>
</dbReference>
<evidence type="ECO:0000313" key="2">
    <source>
        <dbReference type="EMBL" id="KAG0253108.1"/>
    </source>
</evidence>
<dbReference type="OrthoDB" id="2522835at2759"/>
<dbReference type="GO" id="GO:0007010">
    <property type="term" value="P:cytoskeleton organization"/>
    <property type="evidence" value="ECO:0007669"/>
    <property type="project" value="InterPro"/>
</dbReference>
<name>A0A9P6PVS2_9FUNG</name>
<organism evidence="2 3">
    <name type="scientific">Mortierella polycephala</name>
    <dbReference type="NCBI Taxonomy" id="41804"/>
    <lineage>
        <taxon>Eukaryota</taxon>
        <taxon>Fungi</taxon>
        <taxon>Fungi incertae sedis</taxon>
        <taxon>Mucoromycota</taxon>
        <taxon>Mortierellomycotina</taxon>
        <taxon>Mortierellomycetes</taxon>
        <taxon>Mortierellales</taxon>
        <taxon>Mortierellaceae</taxon>
        <taxon>Mortierella</taxon>
    </lineage>
</organism>
<dbReference type="Pfam" id="PF08603">
    <property type="entry name" value="CAP_C"/>
    <property type="match status" value="1"/>
</dbReference>
<dbReference type="Proteomes" id="UP000726737">
    <property type="component" value="Unassembled WGS sequence"/>
</dbReference>
<comment type="caution">
    <text evidence="2">The sequence shown here is derived from an EMBL/GenBank/DDBJ whole genome shotgun (WGS) entry which is preliminary data.</text>
</comment>
<dbReference type="InterPro" id="IPR016098">
    <property type="entry name" value="CAP/MinC_C"/>
</dbReference>
<reference evidence="2" key="1">
    <citation type="journal article" date="2020" name="Fungal Divers.">
        <title>Resolving the Mortierellaceae phylogeny through synthesis of multi-gene phylogenetics and phylogenomics.</title>
        <authorList>
            <person name="Vandepol N."/>
            <person name="Liber J."/>
            <person name="Desiro A."/>
            <person name="Na H."/>
            <person name="Kennedy M."/>
            <person name="Barry K."/>
            <person name="Grigoriev I.V."/>
            <person name="Miller A.N."/>
            <person name="O'Donnell K."/>
            <person name="Stajich J.E."/>
            <person name="Bonito G."/>
        </authorList>
    </citation>
    <scope>NUCLEOTIDE SEQUENCE</scope>
    <source>
        <strain evidence="2">KOD948</strain>
    </source>
</reference>
<dbReference type="GO" id="GO:0003779">
    <property type="term" value="F:actin binding"/>
    <property type="evidence" value="ECO:0007669"/>
    <property type="project" value="InterPro"/>
</dbReference>
<dbReference type="SUPFAM" id="SSF69340">
    <property type="entry name" value="C-terminal domain of adenylylcyclase associated protein"/>
    <property type="match status" value="1"/>
</dbReference>
<keyword evidence="3" id="KW-1185">Reference proteome</keyword>
<gene>
    <name evidence="2" type="ORF">BG011_006546</name>
</gene>
<sequence length="218" mass="24459">MISVKDQIQALNNNLASRMNAKESATHLIKNAKDVEQEVIEIGDRKALHLLQCENCVYTVQGKPIKISIEMCKNVTLKIEDKVLTGMVDVWKSESISLDFDRSVSIFQLDNIQSITIKMVEAEYFGSMVWSAVEDIKLQFGDGAHALSYKEALLNNPNLRSETGQLKTTIPNGNIKTEGKSSCSLVRLENGFLVTNAEETDHKEMERLKRENLARASQ</sequence>
<dbReference type="InterPro" id="IPR013912">
    <property type="entry name" value="Adenylate_cyclase-assoc_CAP_C"/>
</dbReference>
<accession>A0A9P6PVS2</accession>
<evidence type="ECO:0000313" key="3">
    <source>
        <dbReference type="Proteomes" id="UP000726737"/>
    </source>
</evidence>
<dbReference type="AlphaFoldDB" id="A0A9P6PVS2"/>
<proteinExistence type="predicted"/>
<dbReference type="InterPro" id="IPR036223">
    <property type="entry name" value="CAP_C_sf"/>
</dbReference>
<dbReference type="Gene3D" id="2.160.20.70">
    <property type="match status" value="1"/>
</dbReference>
<evidence type="ECO:0000259" key="1">
    <source>
        <dbReference type="Pfam" id="PF08603"/>
    </source>
</evidence>